<protein>
    <submittedName>
        <fullName evidence="2">Uncharacterized protein</fullName>
    </submittedName>
</protein>
<keyword evidence="1" id="KW-1133">Transmembrane helix</keyword>
<comment type="caution">
    <text evidence="2">The sequence shown here is derived from an EMBL/GenBank/DDBJ whole genome shotgun (WGS) entry which is preliminary data.</text>
</comment>
<keyword evidence="1" id="KW-0812">Transmembrane</keyword>
<gene>
    <name evidence="2" type="ORF">GDO81_020035</name>
</gene>
<evidence type="ECO:0000256" key="1">
    <source>
        <dbReference type="SAM" id="Phobius"/>
    </source>
</evidence>
<keyword evidence="3" id="KW-1185">Reference proteome</keyword>
<dbReference type="EMBL" id="WNYA01001331">
    <property type="protein sequence ID" value="KAG8545955.1"/>
    <property type="molecule type" value="Genomic_DNA"/>
</dbReference>
<feature type="transmembrane region" description="Helical" evidence="1">
    <location>
        <begin position="53"/>
        <end position="74"/>
    </location>
</feature>
<sequence>MISTCSQLCYHQHTEGSKVASTTSNSRVYPPKRCEDILQHGSHDDALHGRRGGFIIVSSRGFFFPHIIFLYFFFADTTDTDPSQSSVAVY</sequence>
<reference evidence="2" key="1">
    <citation type="thesis" date="2020" institute="ProQuest LLC" country="789 East Eisenhower Parkway, Ann Arbor, MI, USA">
        <title>Comparative Genomics and Chromosome Evolution.</title>
        <authorList>
            <person name="Mudd A.B."/>
        </authorList>
    </citation>
    <scope>NUCLEOTIDE SEQUENCE</scope>
    <source>
        <strain evidence="2">237g6f4</strain>
        <tissue evidence="2">Blood</tissue>
    </source>
</reference>
<accession>A0AAV6ZF75</accession>
<dbReference type="AlphaFoldDB" id="A0AAV6ZF75"/>
<proteinExistence type="predicted"/>
<evidence type="ECO:0000313" key="3">
    <source>
        <dbReference type="Proteomes" id="UP000824782"/>
    </source>
</evidence>
<organism evidence="2 3">
    <name type="scientific">Engystomops pustulosus</name>
    <name type="common">Tungara frog</name>
    <name type="synonym">Physalaemus pustulosus</name>
    <dbReference type="NCBI Taxonomy" id="76066"/>
    <lineage>
        <taxon>Eukaryota</taxon>
        <taxon>Metazoa</taxon>
        <taxon>Chordata</taxon>
        <taxon>Craniata</taxon>
        <taxon>Vertebrata</taxon>
        <taxon>Euteleostomi</taxon>
        <taxon>Amphibia</taxon>
        <taxon>Batrachia</taxon>
        <taxon>Anura</taxon>
        <taxon>Neobatrachia</taxon>
        <taxon>Hyloidea</taxon>
        <taxon>Leptodactylidae</taxon>
        <taxon>Leiuperinae</taxon>
        <taxon>Engystomops</taxon>
    </lineage>
</organism>
<keyword evidence="1" id="KW-0472">Membrane</keyword>
<name>A0AAV6ZF75_ENGPU</name>
<evidence type="ECO:0000313" key="2">
    <source>
        <dbReference type="EMBL" id="KAG8545955.1"/>
    </source>
</evidence>
<dbReference type="Proteomes" id="UP000824782">
    <property type="component" value="Unassembled WGS sequence"/>
</dbReference>